<evidence type="ECO:0000259" key="7">
    <source>
        <dbReference type="PROSITE" id="PS51072"/>
    </source>
</evidence>
<evidence type="ECO:0000256" key="4">
    <source>
        <dbReference type="ARBA" id="ARBA00022927"/>
    </source>
</evidence>
<dbReference type="PROSITE" id="PS51072">
    <property type="entry name" value="MHD"/>
    <property type="match status" value="1"/>
</dbReference>
<dbReference type="GO" id="GO:0006886">
    <property type="term" value="P:intracellular protein transport"/>
    <property type="evidence" value="ECO:0007669"/>
    <property type="project" value="UniProtKB-UniRule"/>
</dbReference>
<proteinExistence type="evidence at transcript level"/>
<dbReference type="Pfam" id="PF00928">
    <property type="entry name" value="Adap_comp_sub"/>
    <property type="match status" value="1"/>
</dbReference>
<organism evidence="8">
    <name type="scientific">Phallusia mammillata</name>
    <dbReference type="NCBI Taxonomy" id="59560"/>
    <lineage>
        <taxon>Eukaryota</taxon>
        <taxon>Metazoa</taxon>
        <taxon>Chordata</taxon>
        <taxon>Tunicata</taxon>
        <taxon>Ascidiacea</taxon>
        <taxon>Phlebobranchia</taxon>
        <taxon>Ascidiidae</taxon>
        <taxon>Phallusia</taxon>
    </lineage>
</organism>
<dbReference type="InterPro" id="IPR011012">
    <property type="entry name" value="Longin-like_dom_sf"/>
</dbReference>
<reference evidence="8" key="1">
    <citation type="submission" date="2020-04" db="EMBL/GenBank/DDBJ databases">
        <authorList>
            <person name="Neveu A P."/>
        </authorList>
    </citation>
    <scope>NUCLEOTIDE SEQUENCE</scope>
    <source>
        <tissue evidence="8">Whole embryo</tissue>
    </source>
</reference>
<evidence type="ECO:0000256" key="5">
    <source>
        <dbReference type="ARBA" id="ARBA00023136"/>
    </source>
</evidence>
<keyword evidence="5" id="KW-0472">Membrane</keyword>
<gene>
    <name evidence="8" type="primary">Ap4m1</name>
</gene>
<keyword evidence="3 6" id="KW-0813">Transport</keyword>
<dbReference type="SUPFAM" id="SSF49447">
    <property type="entry name" value="Second domain of Mu2 adaptin subunit (ap50) of ap2 adaptor"/>
    <property type="match status" value="1"/>
</dbReference>
<evidence type="ECO:0000256" key="1">
    <source>
        <dbReference type="ARBA" id="ARBA00004308"/>
    </source>
</evidence>
<sequence>MLLGIFMASEGGEVIVRKDFLYSSTKWTPVTFTRELKRKGRDLPMSIQLEDMFYFHVKLDSVLLVAVTTVGTMSCYVVLAYLESLSDFLKDLLGTVNPQNIFSNIGLVYEVICESTDAGFPRLVEKEKLKTLLCNAVRPAKSNSPHFLSILPDNLFGAVGDANKRVACSEATKKPIKTKSTQELDKQELFVDLIEKLSVIIDSRGVVLHYGLNGKLQVKSYLDNAANVSVTFSQDSKLKDAFNNARFHANVDKSKLPREIRAQVCPGTYTAMNYSLDIRDESTSMPFTLYGNFVPVPEDKLVMINLKLHSSLPPRNPATNFVGTIRLPYSTLTASGSSSLANMELTYDKHKQLIQFTSPLYPGESHHSVSVKVLVKDWSPALVYELNSVVLEFEAPMFCQSGLRINNLKVESPNSTSSGPGSVVSRWVRYLTHSKSYEFYLKDDWMSIGS</sequence>
<comment type="subcellular location">
    <subcellularLocation>
        <location evidence="1">Endomembrane system</location>
    </subcellularLocation>
</comment>
<dbReference type="GO" id="GO:0016192">
    <property type="term" value="P:vesicle-mediated transport"/>
    <property type="evidence" value="ECO:0007669"/>
    <property type="project" value="InterPro"/>
</dbReference>
<keyword evidence="4 6" id="KW-0653">Protein transport</keyword>
<evidence type="ECO:0000256" key="2">
    <source>
        <dbReference type="ARBA" id="ARBA00005324"/>
    </source>
</evidence>
<dbReference type="PIRSF" id="PIRSF005992">
    <property type="entry name" value="Clathrin_mu"/>
    <property type="match status" value="1"/>
</dbReference>
<protein>
    <submittedName>
        <fullName evidence="8">AP-4 complex subunit mu-1-like</fullName>
    </submittedName>
</protein>
<comment type="similarity">
    <text evidence="2 6">Belongs to the adaptor complexes medium subunit family.</text>
</comment>
<dbReference type="Gene3D" id="3.30.450.60">
    <property type="match status" value="1"/>
</dbReference>
<dbReference type="InterPro" id="IPR028565">
    <property type="entry name" value="MHD"/>
</dbReference>
<dbReference type="InterPro" id="IPR036168">
    <property type="entry name" value="AP2_Mu_C_sf"/>
</dbReference>
<dbReference type="SUPFAM" id="SSF64356">
    <property type="entry name" value="SNARE-like"/>
    <property type="match status" value="1"/>
</dbReference>
<evidence type="ECO:0000256" key="6">
    <source>
        <dbReference type="PIRNR" id="PIRNR005992"/>
    </source>
</evidence>
<dbReference type="GO" id="GO:0012505">
    <property type="term" value="C:endomembrane system"/>
    <property type="evidence" value="ECO:0007669"/>
    <property type="project" value="UniProtKB-SubCell"/>
</dbReference>
<name>A0A6F9D769_9ASCI</name>
<evidence type="ECO:0000313" key="8">
    <source>
        <dbReference type="EMBL" id="CAB3222359.1"/>
    </source>
</evidence>
<dbReference type="AlphaFoldDB" id="A0A6F9D769"/>
<dbReference type="EMBL" id="LR782966">
    <property type="protein sequence ID" value="CAB3222359.1"/>
    <property type="molecule type" value="mRNA"/>
</dbReference>
<dbReference type="PANTHER" id="PTHR10529">
    <property type="entry name" value="AP COMPLEX SUBUNIT MU"/>
    <property type="match status" value="1"/>
</dbReference>
<feature type="domain" description="MHD" evidence="7">
    <location>
        <begin position="186"/>
        <end position="440"/>
    </location>
</feature>
<dbReference type="GO" id="GO:0030131">
    <property type="term" value="C:clathrin adaptor complex"/>
    <property type="evidence" value="ECO:0007669"/>
    <property type="project" value="UniProtKB-UniRule"/>
</dbReference>
<evidence type="ECO:0000256" key="3">
    <source>
        <dbReference type="ARBA" id="ARBA00022448"/>
    </source>
</evidence>
<dbReference type="InterPro" id="IPR001392">
    <property type="entry name" value="Clathrin_mu"/>
</dbReference>
<accession>A0A6F9D769</accession>
<dbReference type="Gene3D" id="2.60.40.1170">
    <property type="entry name" value="Mu homology domain, subdomain B"/>
    <property type="match status" value="2"/>
</dbReference>
<dbReference type="InterPro" id="IPR050431">
    <property type="entry name" value="Adaptor_comp_med_subunit"/>
</dbReference>